<accession>A0ABR9ZIM2</accession>
<reference evidence="1 2" key="1">
    <citation type="submission" date="2020-10" db="EMBL/GenBank/DDBJ databases">
        <title>Novel species in genus Corynebacterium.</title>
        <authorList>
            <person name="Zhang G."/>
        </authorList>
    </citation>
    <scope>NUCLEOTIDE SEQUENCE [LARGE SCALE GENOMIC DNA]</scope>
    <source>
        <strain evidence="1 2">DSM 45110</strain>
    </source>
</reference>
<organism evidence="1 2">
    <name type="scientific">Corynebacterium suicordis DSM 45110</name>
    <dbReference type="NCBI Taxonomy" id="1121369"/>
    <lineage>
        <taxon>Bacteria</taxon>
        <taxon>Bacillati</taxon>
        <taxon>Actinomycetota</taxon>
        <taxon>Actinomycetes</taxon>
        <taxon>Mycobacteriales</taxon>
        <taxon>Corynebacteriaceae</taxon>
        <taxon>Corynebacterium</taxon>
    </lineage>
</organism>
<dbReference type="Gene3D" id="3.40.50.360">
    <property type="match status" value="1"/>
</dbReference>
<dbReference type="InterPro" id="IPR029039">
    <property type="entry name" value="Flavoprotein-like_sf"/>
</dbReference>
<evidence type="ECO:0000313" key="2">
    <source>
        <dbReference type="Proteomes" id="UP000635902"/>
    </source>
</evidence>
<gene>
    <name evidence="1" type="ORF">IRY30_00125</name>
</gene>
<proteinExistence type="predicted"/>
<dbReference type="Proteomes" id="UP000635902">
    <property type="component" value="Unassembled WGS sequence"/>
</dbReference>
<keyword evidence="2" id="KW-1185">Reference proteome</keyword>
<sequence>MAKILVIHHSPTPATRALSDFVLDAARAAADMVNELLPADQRAQQGIEIEEVNALEPDVEQLREAAGVIFGTTANFGYISGALKHYFDSTFYAVGEDLHGIPMSWWIRGGYDTTGAAKAMRSITTGYGFSPCAEPVEFTGEIEPHHGELEEMAQAVVGRVAS</sequence>
<dbReference type="EMBL" id="JADKMY010000001">
    <property type="protein sequence ID" value="MBF4552492.1"/>
    <property type="molecule type" value="Genomic_DNA"/>
</dbReference>
<dbReference type="SUPFAM" id="SSF52218">
    <property type="entry name" value="Flavoproteins"/>
    <property type="match status" value="1"/>
</dbReference>
<protein>
    <submittedName>
        <fullName evidence="1">NAD(P)H-dependent oxidoreductase</fullName>
    </submittedName>
</protein>
<comment type="caution">
    <text evidence="1">The sequence shown here is derived from an EMBL/GenBank/DDBJ whole genome shotgun (WGS) entry which is preliminary data.</text>
</comment>
<name>A0ABR9ZIM2_9CORY</name>
<evidence type="ECO:0000313" key="1">
    <source>
        <dbReference type="EMBL" id="MBF4552492.1"/>
    </source>
</evidence>
<dbReference type="RefSeq" id="WP_194555405.1">
    <property type="nucleotide sequence ID" value="NZ_JADKMY010000001.1"/>
</dbReference>